<organism evidence="1 2">
    <name type="scientific">Salmonella enterica subsp. enterica serovar Bovismorbificans</name>
    <dbReference type="NCBI Taxonomy" id="58097"/>
    <lineage>
        <taxon>Bacteria</taxon>
        <taxon>Pseudomonadati</taxon>
        <taxon>Pseudomonadota</taxon>
        <taxon>Gammaproteobacteria</taxon>
        <taxon>Enterobacterales</taxon>
        <taxon>Enterobacteriaceae</taxon>
        <taxon>Salmonella</taxon>
    </lineage>
</organism>
<evidence type="ECO:0000313" key="1">
    <source>
        <dbReference type="EMBL" id="CNV18636.1"/>
    </source>
</evidence>
<dbReference type="AlphaFoldDB" id="A0A655EFW3"/>
<proteinExistence type="predicted"/>
<name>A0A655EFW3_SALET</name>
<sequence>MIDDGLDFHAFLPHALIKSRTIMAIFDPIKTRCLIGQHTLV</sequence>
<gene>
    <name evidence="1" type="ORF">ERS008198_04590</name>
</gene>
<reference evidence="1 2" key="1">
    <citation type="submission" date="2015-03" db="EMBL/GenBank/DDBJ databases">
        <authorList>
            <consortium name="Pathogen Informatics"/>
        </authorList>
    </citation>
    <scope>NUCLEOTIDE SEQUENCE [LARGE SCALE GENOMIC DNA]</scope>
    <source>
        <strain evidence="1 2">A1104</strain>
    </source>
</reference>
<dbReference type="Proteomes" id="UP000041314">
    <property type="component" value="Unassembled WGS sequence"/>
</dbReference>
<dbReference type="EMBL" id="CQPA01000066">
    <property type="protein sequence ID" value="CNV18636.1"/>
    <property type="molecule type" value="Genomic_DNA"/>
</dbReference>
<evidence type="ECO:0000313" key="2">
    <source>
        <dbReference type="Proteomes" id="UP000041314"/>
    </source>
</evidence>
<accession>A0A655EFW3</accession>
<protein>
    <submittedName>
        <fullName evidence="1">Uncharacterized protein</fullName>
    </submittedName>
</protein>